<dbReference type="Proteomes" id="UP001062846">
    <property type="component" value="Chromosome 3"/>
</dbReference>
<gene>
    <name evidence="1" type="ORF">RHMOL_Rhmol03G0250500</name>
</gene>
<evidence type="ECO:0000313" key="2">
    <source>
        <dbReference type="Proteomes" id="UP001062846"/>
    </source>
</evidence>
<accession>A0ACC0PHZ3</accession>
<proteinExistence type="predicted"/>
<reference evidence="1" key="1">
    <citation type="submission" date="2022-02" db="EMBL/GenBank/DDBJ databases">
        <title>Plant Genome Project.</title>
        <authorList>
            <person name="Zhang R.-G."/>
        </authorList>
    </citation>
    <scope>NUCLEOTIDE SEQUENCE</scope>
    <source>
        <strain evidence="1">AT1</strain>
    </source>
</reference>
<organism evidence="1 2">
    <name type="scientific">Rhododendron molle</name>
    <name type="common">Chinese azalea</name>
    <name type="synonym">Azalea mollis</name>
    <dbReference type="NCBI Taxonomy" id="49168"/>
    <lineage>
        <taxon>Eukaryota</taxon>
        <taxon>Viridiplantae</taxon>
        <taxon>Streptophyta</taxon>
        <taxon>Embryophyta</taxon>
        <taxon>Tracheophyta</taxon>
        <taxon>Spermatophyta</taxon>
        <taxon>Magnoliopsida</taxon>
        <taxon>eudicotyledons</taxon>
        <taxon>Gunneridae</taxon>
        <taxon>Pentapetalae</taxon>
        <taxon>asterids</taxon>
        <taxon>Ericales</taxon>
        <taxon>Ericaceae</taxon>
        <taxon>Ericoideae</taxon>
        <taxon>Rhodoreae</taxon>
        <taxon>Rhododendron</taxon>
    </lineage>
</organism>
<sequence length="734" mass="82502">MKKSALPVESVSAIEKKKCGKEALVKILRWHFGHSEFRGKQLEAIEAVLSGPIDFALLVKRLLLSDANWWREVNVLSDPCIGTNRDCACCMSFDSFDGEHIRSSLEHLCSSIYVLRNHDVYFSSFFYNQENQVMALKEKGIAAEFLSSTQTSQVRNKIHEDLESGKPSLRLLYVTPELIATPGFMLKLSKIHARGLLNLIAIDEAHCISSWGHDFRPSYRKLSSLRNRLPGIPIFALTATAVPKVQKDVMESLCLQNPLLLKSSFNRPNIHYEVRYKDLMDHPYADLANLLKSCGNVCAIVYCLERTTCDDLAGHLVNNGISCAAYHAGLNNKLRSSVLDDWISSKKQVVVATVAFGQWKPSTKSQVELVVINCLLERFILSTSKSKEQSSSSADGASKKSLAAFNQMVEYCQESGCRRKRILESFGEQVPATLCNKSCDACKHPNLVAKYLEELRNTCAVRHFSGSSRIYVSSSSNMIDEEQVSEFWNREDEASGSDEDISDSDDAIDVAKSLSKSSLPSKSKLNDRIQLLERAEENYYRNKSPDKQSNKLDKNVVSESLRETSKQRLSNALLQTQQRLANLQIDLETSASFLETECYKKYGKSGKSYYCSQVASTVRWLSTTNSTDLMNRIRMSTSSNADNPTVKENSFPTSLALLEQNPIETTKEEILLDVRSEPSPTVLQRDSEGISLPPIPSFAEFISSRKAKDNRLSKSEKQTPEEYRKNLGKRMRLQ</sequence>
<keyword evidence="2" id="KW-1185">Reference proteome</keyword>
<comment type="caution">
    <text evidence="1">The sequence shown here is derived from an EMBL/GenBank/DDBJ whole genome shotgun (WGS) entry which is preliminary data.</text>
</comment>
<protein>
    <submittedName>
        <fullName evidence="1">Uncharacterized protein</fullName>
    </submittedName>
</protein>
<dbReference type="EMBL" id="CM046390">
    <property type="protein sequence ID" value="KAI8565327.1"/>
    <property type="molecule type" value="Genomic_DNA"/>
</dbReference>
<name>A0ACC0PHZ3_RHOML</name>
<evidence type="ECO:0000313" key="1">
    <source>
        <dbReference type="EMBL" id="KAI8565327.1"/>
    </source>
</evidence>